<evidence type="ECO:0000259" key="5">
    <source>
        <dbReference type="Pfam" id="PF01515"/>
    </source>
</evidence>
<keyword evidence="3" id="KW-0808">Transferase</keyword>
<dbReference type="InterPro" id="IPR050500">
    <property type="entry name" value="Phos_Acetyltrans/Butyryltrans"/>
</dbReference>
<dbReference type="Gene3D" id="3.40.50.10950">
    <property type="match status" value="1"/>
</dbReference>
<dbReference type="KEGG" id="kps:KPNJ2_01514"/>
<proteinExistence type="inferred from homology"/>
<dbReference type="Pfam" id="PF01515">
    <property type="entry name" value="PTA_PTB"/>
    <property type="match status" value="1"/>
</dbReference>
<name>W8UED8_KLEPN</name>
<organism evidence="6 7">
    <name type="scientific">Klebsiella pneumoniae 30684/NJST258_2</name>
    <dbReference type="NCBI Taxonomy" id="1420013"/>
    <lineage>
        <taxon>Bacteria</taxon>
        <taxon>Pseudomonadati</taxon>
        <taxon>Pseudomonadota</taxon>
        <taxon>Gammaproteobacteria</taxon>
        <taxon>Enterobacterales</taxon>
        <taxon>Enterobacteriaceae</taxon>
        <taxon>Klebsiella/Raoultella group</taxon>
        <taxon>Klebsiella</taxon>
        <taxon>Klebsiella pneumoniae complex</taxon>
    </lineage>
</organism>
<dbReference type="NCBIfam" id="TIGR00651">
    <property type="entry name" value="pta"/>
    <property type="match status" value="1"/>
</dbReference>
<evidence type="ECO:0000256" key="1">
    <source>
        <dbReference type="ARBA" id="ARBA00005656"/>
    </source>
</evidence>
<dbReference type="InterPro" id="IPR012147">
    <property type="entry name" value="P_Ac_Bu_trans"/>
</dbReference>
<dbReference type="GO" id="GO:0008959">
    <property type="term" value="F:phosphate acetyltransferase activity"/>
    <property type="evidence" value="ECO:0007669"/>
    <property type="project" value="UniProtKB-EC"/>
</dbReference>
<sequence length="340" mass="35898">MKMIIDQCRKLALRAPARVVFPDALDVRVLKAAHYLQQQGLAHPILVASPFALRQFALGERLPLTGVQVIDPHSNLAMRETFAAAWQARAGDKAPADAVDKLADPLMFAAAMVSAGQAEVCIAGNLSSTASVLRAGLRLIGLQPGCKTLSSLFLMLPQYTGQPLGFADCSVVPQPTAAQLADIAIASAETWQAIAGEAPRVAMLSFSTHGSARHPCVANVQQATEIVRQRAPQLMVDGELQFDAAFVPDVAAHKAPGSPLQGRANVLVFPSLEAGNIGYKIAQRLGGYRAIGPLIQGLAAPLHDLSRGCSVEEIIELALVASVPRQTDASRIPDSSTLVE</sequence>
<dbReference type="AlphaFoldDB" id="W8UED8"/>
<evidence type="ECO:0000256" key="3">
    <source>
        <dbReference type="ARBA" id="ARBA00022679"/>
    </source>
</evidence>
<dbReference type="PIRSF" id="PIRSF000428">
    <property type="entry name" value="P_Ac_trans"/>
    <property type="match status" value="1"/>
</dbReference>
<dbReference type="EC" id="2.3.1.8" evidence="2"/>
<evidence type="ECO:0000256" key="2">
    <source>
        <dbReference type="ARBA" id="ARBA00012707"/>
    </source>
</evidence>
<feature type="domain" description="Phosphate acetyl/butaryl transferase" evidence="5">
    <location>
        <begin position="3"/>
        <end position="321"/>
    </location>
</feature>
<evidence type="ECO:0000256" key="4">
    <source>
        <dbReference type="ARBA" id="ARBA00023315"/>
    </source>
</evidence>
<reference evidence="6 7" key="1">
    <citation type="journal article" date="2014" name="Proc. Natl. Acad. Sci. U.S.A.">
        <title>Molecular dissection of the evolution of carbapenem-resistant multilocus sequence type 258 Klebsiella pneumoniae.</title>
        <authorList>
            <person name="Deleo F.R."/>
            <person name="Chen L."/>
            <person name="Porcella S.F."/>
            <person name="Martens C.A."/>
            <person name="Kobayashi S.D."/>
            <person name="Porter A.R."/>
            <person name="Chavda K.D."/>
            <person name="Jacobs M.R."/>
            <person name="Mathema B."/>
            <person name="Olsen R.J."/>
            <person name="Bonomo R.A."/>
            <person name="Musser J.M."/>
            <person name="Kreiswirth B.N."/>
        </authorList>
    </citation>
    <scope>NUCLEOTIDE SEQUENCE [LARGE SCALE GENOMIC DNA]</scope>
    <source>
        <strain evidence="6">30684/NJST258_2</strain>
    </source>
</reference>
<comment type="similarity">
    <text evidence="1">Belongs to the phosphate acetyltransferase and butyryltransferase family.</text>
</comment>
<gene>
    <name evidence="6" type="ORF">KPNJ2_01514</name>
</gene>
<evidence type="ECO:0000313" key="7">
    <source>
        <dbReference type="Proteomes" id="UP000019586"/>
    </source>
</evidence>
<dbReference type="InterPro" id="IPR042112">
    <property type="entry name" value="P_AcTrfase_dom2"/>
</dbReference>
<dbReference type="EMBL" id="CP006918">
    <property type="protein sequence ID" value="AHM78294.1"/>
    <property type="molecule type" value="Genomic_DNA"/>
</dbReference>
<dbReference type="InterPro" id="IPR004614">
    <property type="entry name" value="P_AcTrfase"/>
</dbReference>
<evidence type="ECO:0000313" key="6">
    <source>
        <dbReference type="EMBL" id="AHM78294.1"/>
    </source>
</evidence>
<dbReference type="FunFam" id="3.40.50.10750:FF:000001">
    <property type="entry name" value="Phosphate acetyltransferase"/>
    <property type="match status" value="1"/>
</dbReference>
<dbReference type="PANTHER" id="PTHR43356:SF1">
    <property type="entry name" value="PHOSPHATE ACETYLTRANSFERASE EUTD"/>
    <property type="match status" value="1"/>
</dbReference>
<dbReference type="InterPro" id="IPR042113">
    <property type="entry name" value="P_AcTrfase_dom1"/>
</dbReference>
<dbReference type="InterPro" id="IPR002505">
    <property type="entry name" value="PTA_PTB"/>
</dbReference>
<keyword evidence="4" id="KW-0012">Acyltransferase</keyword>
<dbReference type="Gene3D" id="3.40.50.10750">
    <property type="entry name" value="Isocitrate/Isopropylmalate dehydrogenase-like"/>
    <property type="match status" value="1"/>
</dbReference>
<dbReference type="PATRIC" id="fig|1420013.3.peg.1448"/>
<accession>W8UED8</accession>
<dbReference type="HOGENOM" id="CLU_019723_0_1_6"/>
<dbReference type="PANTHER" id="PTHR43356">
    <property type="entry name" value="PHOSPHATE ACETYLTRANSFERASE"/>
    <property type="match status" value="1"/>
</dbReference>
<dbReference type="Proteomes" id="UP000019586">
    <property type="component" value="Chromosome"/>
</dbReference>
<dbReference type="SUPFAM" id="SSF53659">
    <property type="entry name" value="Isocitrate/Isopropylmalate dehydrogenase-like"/>
    <property type="match status" value="1"/>
</dbReference>
<protein>
    <recommendedName>
        <fullName evidence="2">phosphate acetyltransferase</fullName>
        <ecNumber evidence="2">2.3.1.8</ecNumber>
    </recommendedName>
</protein>
<dbReference type="NCBIfam" id="NF007233">
    <property type="entry name" value="PRK09653.1"/>
    <property type="match status" value="1"/>
</dbReference>